<dbReference type="Pfam" id="PF00782">
    <property type="entry name" value="DSPc"/>
    <property type="match status" value="1"/>
</dbReference>
<evidence type="ECO:0000256" key="15">
    <source>
        <dbReference type="ARBA" id="ARBA00052632"/>
    </source>
</evidence>
<dbReference type="InterPro" id="IPR000387">
    <property type="entry name" value="Tyr_Pase_dom"/>
</dbReference>
<evidence type="ECO:0000313" key="20">
    <source>
        <dbReference type="EMBL" id="MBW12635.1"/>
    </source>
</evidence>
<feature type="domain" description="Tyrosine specific protein phosphatases" evidence="19">
    <location>
        <begin position="97"/>
        <end position="165"/>
    </location>
</feature>
<dbReference type="GO" id="GO:0004721">
    <property type="term" value="F:phosphoprotein phosphatase activity"/>
    <property type="evidence" value="ECO:0007669"/>
    <property type="project" value="UniProtKB-KW"/>
</dbReference>
<keyword evidence="9" id="KW-1208">Phospholipid metabolism</keyword>
<feature type="domain" description="Tyrosine-protein phosphatase" evidence="18">
    <location>
        <begin position="25"/>
        <end position="176"/>
    </location>
</feature>
<organism evidence="20">
    <name type="scientific">Melanaphis sacchari</name>
    <dbReference type="NCBI Taxonomy" id="742174"/>
    <lineage>
        <taxon>Eukaryota</taxon>
        <taxon>Metazoa</taxon>
        <taxon>Ecdysozoa</taxon>
        <taxon>Arthropoda</taxon>
        <taxon>Hexapoda</taxon>
        <taxon>Insecta</taxon>
        <taxon>Pterygota</taxon>
        <taxon>Neoptera</taxon>
        <taxon>Paraneoptera</taxon>
        <taxon>Hemiptera</taxon>
        <taxon>Sternorrhyncha</taxon>
        <taxon>Aphidomorpha</taxon>
        <taxon>Aphidoidea</taxon>
        <taxon>Aphididae</taxon>
        <taxon>Aphidini</taxon>
        <taxon>Melanaphis</taxon>
    </lineage>
</organism>
<accession>A0A2H8TEY5</accession>
<evidence type="ECO:0000256" key="9">
    <source>
        <dbReference type="ARBA" id="ARBA00023264"/>
    </source>
</evidence>
<evidence type="ECO:0000256" key="17">
    <source>
        <dbReference type="ARBA" id="ARBA00069309"/>
    </source>
</evidence>
<evidence type="ECO:0000256" key="6">
    <source>
        <dbReference type="ARBA" id="ARBA00023098"/>
    </source>
</evidence>
<evidence type="ECO:0000256" key="4">
    <source>
        <dbReference type="ARBA" id="ARBA00022801"/>
    </source>
</evidence>
<dbReference type="InterPro" id="IPR016130">
    <property type="entry name" value="Tyr_Pase_AS"/>
</dbReference>
<dbReference type="GO" id="GO:0008962">
    <property type="term" value="F:phosphatidylglycerophosphatase activity"/>
    <property type="evidence" value="ECO:0007669"/>
    <property type="project" value="UniProtKB-EC"/>
</dbReference>
<comment type="catalytic activity">
    <reaction evidence="12">
        <text>a 1,2-diacyl-sn-glycero-3-phospho-(1'-sn-glycero-3'-phosphate) + H2O = a 1,2-diacyl-sn-glycero-3-phospho-(1'-sn-glycerol) + phosphate</text>
        <dbReference type="Rhea" id="RHEA:33751"/>
        <dbReference type="ChEBI" id="CHEBI:15377"/>
        <dbReference type="ChEBI" id="CHEBI:43474"/>
        <dbReference type="ChEBI" id="CHEBI:60110"/>
        <dbReference type="ChEBI" id="CHEBI:64716"/>
        <dbReference type="EC" id="3.1.3.27"/>
    </reaction>
    <physiologicalReaction direction="left-to-right" evidence="12">
        <dbReference type="Rhea" id="RHEA:33752"/>
    </physiologicalReaction>
</comment>
<proteinExistence type="predicted"/>
<keyword evidence="3" id="KW-0444">Lipid biosynthesis</keyword>
<dbReference type="InterPro" id="IPR042165">
    <property type="entry name" value="PTPMT1"/>
</dbReference>
<dbReference type="Gene3D" id="3.90.190.10">
    <property type="entry name" value="Protein tyrosine phosphatase superfamily"/>
    <property type="match status" value="1"/>
</dbReference>
<dbReference type="GO" id="GO:0005737">
    <property type="term" value="C:cytoplasm"/>
    <property type="evidence" value="ECO:0007669"/>
    <property type="project" value="UniProtKB-ARBA"/>
</dbReference>
<dbReference type="PROSITE" id="PS50056">
    <property type="entry name" value="TYR_PHOSPHATASE_2"/>
    <property type="match status" value="1"/>
</dbReference>
<evidence type="ECO:0000256" key="8">
    <source>
        <dbReference type="ARBA" id="ARBA00023209"/>
    </source>
</evidence>
<sequence length="187" mass="21935">MFARVTFYPTLLYNVFMEKVTQRNWYDRIDENVILGALPFRNISQKLIDEENVRCVISMNESYELEHFTPQPDEWKKMGVEHCQLSTKDIFETPSHEKLIQGVSVMEAVSRDGNTVYVHCKAGRTRSATLVGCYLMSKHNWTPEQAIENIVSKRPHIWLRNQQLESLKKYYDAVVKEKFNAIKTDNN</sequence>
<dbReference type="EMBL" id="GFXV01000830">
    <property type="protein sequence ID" value="MBW12635.1"/>
    <property type="molecule type" value="Transcribed_RNA"/>
</dbReference>
<keyword evidence="4" id="KW-0378">Hydrolase</keyword>
<dbReference type="CDD" id="cd14524">
    <property type="entry name" value="PTPMT1"/>
    <property type="match status" value="1"/>
</dbReference>
<comment type="catalytic activity">
    <reaction evidence="16">
        <text>1,2-dioctanoyl-sn-glycero-3-phospho-(1D-myo-inositol-5-phosphate) + H2O = 1,2-dioctanoyl-sn-glycero-3-phospho-(1D-myo-inositol) + phosphate</text>
        <dbReference type="Rhea" id="RHEA:42308"/>
        <dbReference type="ChEBI" id="CHEBI:15377"/>
        <dbReference type="ChEBI" id="CHEBI:43474"/>
        <dbReference type="ChEBI" id="CHEBI:65221"/>
        <dbReference type="ChEBI" id="CHEBI:78911"/>
    </reaction>
    <physiologicalReaction direction="left-to-right" evidence="16">
        <dbReference type="Rhea" id="RHEA:42309"/>
    </physiologicalReaction>
</comment>
<keyword evidence="8" id="KW-0594">Phospholipid biosynthesis</keyword>
<evidence type="ECO:0000256" key="14">
    <source>
        <dbReference type="ARBA" id="ARBA00052505"/>
    </source>
</evidence>
<evidence type="ECO:0000256" key="5">
    <source>
        <dbReference type="ARBA" id="ARBA00022912"/>
    </source>
</evidence>
<dbReference type="SMART" id="SM00195">
    <property type="entry name" value="DSPc"/>
    <property type="match status" value="1"/>
</dbReference>
<dbReference type="AlphaFoldDB" id="A0A2H8TEY5"/>
<evidence type="ECO:0000256" key="2">
    <source>
        <dbReference type="ARBA" id="ARBA00005189"/>
    </source>
</evidence>
<dbReference type="GO" id="GO:0004439">
    <property type="term" value="F:phosphatidylinositol-4,5-bisphosphate 5-phosphatase activity"/>
    <property type="evidence" value="ECO:0007669"/>
    <property type="project" value="TreeGrafter"/>
</dbReference>
<dbReference type="InterPro" id="IPR020422">
    <property type="entry name" value="TYR_PHOSPHATASE_DUAL_dom"/>
</dbReference>
<dbReference type="EC" id="3.1.3.27" evidence="11"/>
<keyword evidence="6" id="KW-0443">Lipid metabolism</keyword>
<dbReference type="PROSITE" id="PS50054">
    <property type="entry name" value="TYR_PHOSPHATASE_DUAL"/>
    <property type="match status" value="1"/>
</dbReference>
<dbReference type="PROSITE" id="PS00383">
    <property type="entry name" value="TYR_PHOSPHATASE_1"/>
    <property type="match status" value="1"/>
</dbReference>
<gene>
    <name evidence="20" type="primary">Plip_0</name>
</gene>
<protein>
    <recommendedName>
        <fullName evidence="17">Phosphatidylglycerophosphatase and protein-tyrosine phosphatase 1</fullName>
        <ecNumber evidence="11">3.1.3.27</ecNumber>
    </recommendedName>
</protein>
<dbReference type="FunFam" id="3.90.190.10:FF:000060">
    <property type="entry name" value="Phosphatidylglycerophosphatase and protein-tyrosine phosphatase 1"/>
    <property type="match status" value="1"/>
</dbReference>
<comment type="catalytic activity">
    <reaction evidence="15">
        <text>1,2-di-(9Z-octadecenoyl)-sn-glycero-3-phospho-(1'-sn-glycerol-3'-phosphate) + H2O = 1,2-di-(9Z-octadecenoyl)-sn-glycero-3-phospho-(1'-sn-glycerol) + phosphate</text>
        <dbReference type="Rhea" id="RHEA:42304"/>
        <dbReference type="ChEBI" id="CHEBI:15377"/>
        <dbReference type="ChEBI" id="CHEBI:43474"/>
        <dbReference type="ChEBI" id="CHEBI:75163"/>
        <dbReference type="ChEBI" id="CHEBI:78907"/>
    </reaction>
    <physiologicalReaction direction="left-to-right" evidence="15">
        <dbReference type="Rhea" id="RHEA:42305"/>
    </physiologicalReaction>
</comment>
<comment type="catalytic activity">
    <reaction evidence="14">
        <text>1,2-dibutyryl-sn-glycero-3-phospho-(1D-myo-inositol-5-phosphate) + H2O = 1,2-dibutyryl-sn-glycero-3-phospho-(1D-myo-inositol) + phosphate</text>
        <dbReference type="Rhea" id="RHEA:42584"/>
        <dbReference type="ChEBI" id="CHEBI:15377"/>
        <dbReference type="ChEBI" id="CHEBI:43474"/>
        <dbReference type="ChEBI" id="CHEBI:82605"/>
        <dbReference type="ChEBI" id="CHEBI:82606"/>
    </reaction>
    <physiologicalReaction direction="left-to-right" evidence="14">
        <dbReference type="Rhea" id="RHEA:42585"/>
    </physiologicalReaction>
</comment>
<evidence type="ECO:0000256" key="11">
    <source>
        <dbReference type="ARBA" id="ARBA00024224"/>
    </source>
</evidence>
<reference evidence="20" key="1">
    <citation type="submission" date="2017-10" db="EMBL/GenBank/DDBJ databases">
        <title>Transcriptome Assembly of Sugarcane Aphid Adults.</title>
        <authorList>
            <person name="Scully E.D."/>
            <person name="Palmer N.A."/>
            <person name="Geib S.M."/>
            <person name="Sarath G."/>
            <person name="Sattler S.E."/>
        </authorList>
    </citation>
    <scope>NUCLEOTIDE SEQUENCE</scope>
    <source>
        <tissue evidence="20">Whole body</tissue>
    </source>
</reference>
<evidence type="ECO:0000259" key="19">
    <source>
        <dbReference type="PROSITE" id="PS50056"/>
    </source>
</evidence>
<comment type="pathway">
    <text evidence="2">Lipid metabolism.</text>
</comment>
<evidence type="ECO:0000259" key="18">
    <source>
        <dbReference type="PROSITE" id="PS50054"/>
    </source>
</evidence>
<dbReference type="GO" id="GO:0016020">
    <property type="term" value="C:membrane"/>
    <property type="evidence" value="ECO:0007669"/>
    <property type="project" value="UniProtKB-SubCell"/>
</dbReference>
<evidence type="ECO:0000256" key="3">
    <source>
        <dbReference type="ARBA" id="ARBA00022516"/>
    </source>
</evidence>
<dbReference type="GO" id="GO:0008654">
    <property type="term" value="P:phospholipid biosynthetic process"/>
    <property type="evidence" value="ECO:0007669"/>
    <property type="project" value="UniProtKB-KW"/>
</dbReference>
<name>A0A2H8TEY5_9HEMI</name>
<evidence type="ECO:0000256" key="7">
    <source>
        <dbReference type="ARBA" id="ARBA00023136"/>
    </source>
</evidence>
<evidence type="ECO:0000256" key="16">
    <source>
        <dbReference type="ARBA" id="ARBA00052780"/>
    </source>
</evidence>
<dbReference type="SUPFAM" id="SSF52799">
    <property type="entry name" value="(Phosphotyrosine protein) phosphatases II"/>
    <property type="match status" value="1"/>
</dbReference>
<dbReference type="PANTHER" id="PTHR46712:SF1">
    <property type="entry name" value="PHOSPHATIDYLGLYCEROPHOSPHATASE AND PROTEIN-TYROSINE PHOSPHATASE 1"/>
    <property type="match status" value="1"/>
</dbReference>
<dbReference type="InterPro" id="IPR029021">
    <property type="entry name" value="Prot-tyrosine_phosphatase-like"/>
</dbReference>
<dbReference type="InterPro" id="IPR044596">
    <property type="entry name" value="PTPMT1-like"/>
</dbReference>
<comment type="catalytic activity">
    <reaction evidence="13">
        <text>a 1-acyl-2-hexanoyl-sn-glycero-3-phospho-(1D-myo-inositol-5-phosphate) + H2O = a 1-acyl-2-hexanoyl-sn-glycero-3-phospho-(1D-myo-inositol) + phosphate</text>
        <dbReference type="Rhea" id="RHEA:42320"/>
        <dbReference type="ChEBI" id="CHEBI:15377"/>
        <dbReference type="ChEBI" id="CHEBI:43474"/>
        <dbReference type="ChEBI" id="CHEBI:78930"/>
        <dbReference type="ChEBI" id="CHEBI:78931"/>
    </reaction>
    <physiologicalReaction direction="left-to-right" evidence="13">
        <dbReference type="Rhea" id="RHEA:42321"/>
    </physiologicalReaction>
</comment>
<comment type="subcellular location">
    <subcellularLocation>
        <location evidence="1">Membrane</location>
    </subcellularLocation>
</comment>
<keyword evidence="5" id="KW-0904">Protein phosphatase</keyword>
<evidence type="ECO:0000256" key="1">
    <source>
        <dbReference type="ARBA" id="ARBA00004370"/>
    </source>
</evidence>
<dbReference type="OrthoDB" id="273181at2759"/>
<keyword evidence="7" id="KW-0472">Membrane</keyword>
<dbReference type="InterPro" id="IPR000340">
    <property type="entry name" value="Dual-sp_phosphatase_cat-dom"/>
</dbReference>
<comment type="pathway">
    <text evidence="10">Phospholipid metabolism; phosphatidylglycerol biosynthesis; phosphatidylglycerol from CDP-diacylglycerol: step 2/2.</text>
</comment>
<evidence type="ECO:0000256" key="12">
    <source>
        <dbReference type="ARBA" id="ARBA00050944"/>
    </source>
</evidence>
<evidence type="ECO:0000256" key="13">
    <source>
        <dbReference type="ARBA" id="ARBA00051818"/>
    </source>
</evidence>
<evidence type="ECO:0000256" key="10">
    <source>
        <dbReference type="ARBA" id="ARBA00024192"/>
    </source>
</evidence>
<dbReference type="PANTHER" id="PTHR46712">
    <property type="entry name" value="PHOSPHATIDYLGLYCEROPHOSPHATASE AND PROTEIN-TYROSINE PHOSPHATASE 1"/>
    <property type="match status" value="1"/>
</dbReference>